<dbReference type="STRING" id="334426.A0A0R3PW64"/>
<evidence type="ECO:0000313" key="6">
    <source>
        <dbReference type="Proteomes" id="UP000267027"/>
    </source>
</evidence>
<proteinExistence type="inferred from homology"/>
<dbReference type="Gene3D" id="3.40.50.10470">
    <property type="entry name" value="Translation initiation factor eif-2b, domain 2"/>
    <property type="match status" value="1"/>
</dbReference>
<evidence type="ECO:0000256" key="2">
    <source>
        <dbReference type="ARBA" id="ARBA00022605"/>
    </source>
</evidence>
<dbReference type="OMA" id="CETRPLN"/>
<dbReference type="Pfam" id="PF01008">
    <property type="entry name" value="IF-2B"/>
    <property type="match status" value="1"/>
</dbReference>
<reference evidence="7" key="1">
    <citation type="submission" date="2017-02" db="UniProtKB">
        <authorList>
            <consortium name="WormBaseParasite"/>
        </authorList>
    </citation>
    <scope>IDENTIFICATION</scope>
</reference>
<name>A0A0R3PW64_ANGCS</name>
<dbReference type="Proteomes" id="UP000267027">
    <property type="component" value="Unassembled WGS sequence"/>
</dbReference>
<dbReference type="InterPro" id="IPR042529">
    <property type="entry name" value="IF_2B-like_C"/>
</dbReference>
<dbReference type="GO" id="GO:0019509">
    <property type="term" value="P:L-methionine salvage from methylthioadenosine"/>
    <property type="evidence" value="ECO:0007669"/>
    <property type="project" value="TreeGrafter"/>
</dbReference>
<dbReference type="PANTHER" id="PTHR43475:SF1">
    <property type="entry name" value="METHYLTHIORIBOSE-1-PHOSPHATE ISOMERASE"/>
    <property type="match status" value="1"/>
</dbReference>
<dbReference type="InterPro" id="IPR027363">
    <property type="entry name" value="M1Pi_N"/>
</dbReference>
<keyword evidence="3" id="KW-0413">Isomerase</keyword>
<keyword evidence="6" id="KW-1185">Reference proteome</keyword>
<dbReference type="NCBIfam" id="TIGR00524">
    <property type="entry name" value="eIF-2B_rel"/>
    <property type="match status" value="1"/>
</dbReference>
<evidence type="ECO:0000313" key="7">
    <source>
        <dbReference type="WBParaSite" id="ACOC_0001034901-mRNA-1"/>
    </source>
</evidence>
<dbReference type="Gene3D" id="1.20.120.420">
    <property type="entry name" value="translation initiation factor eif-2b, domain 1"/>
    <property type="match status" value="2"/>
</dbReference>
<dbReference type="PANTHER" id="PTHR43475">
    <property type="entry name" value="METHYLTHIORIBOSE-1-PHOSPHATE ISOMERASE"/>
    <property type="match status" value="1"/>
</dbReference>
<protein>
    <submittedName>
        <fullName evidence="7">S-methyl-5-thioribose-1-phosphate isomerase</fullName>
    </submittedName>
</protein>
<dbReference type="SUPFAM" id="SSF100950">
    <property type="entry name" value="NagB/RpiA/CoA transferase-like"/>
    <property type="match status" value="1"/>
</dbReference>
<evidence type="ECO:0000256" key="3">
    <source>
        <dbReference type="ARBA" id="ARBA00023235"/>
    </source>
</evidence>
<dbReference type="InterPro" id="IPR037171">
    <property type="entry name" value="NagB/RpiA_transferase-like"/>
</dbReference>
<evidence type="ECO:0000313" key="5">
    <source>
        <dbReference type="EMBL" id="VDM61935.1"/>
    </source>
</evidence>
<keyword evidence="2" id="KW-0028">Amino-acid biosynthesis</keyword>
<sequence length="314" mass="35101">MEFVVNGPIPEDFMTNTENRLKPFRFDEEKTELFVLDQLLLPHKFEYVPVKNTRDAFSVIRKMQVRGAPLIAIVGALGLLVETCAGVVTRLRVLRAILKLLHDEAEENRRLIRNLTTSDSKFILMTICNTGSLATSSWGTALGVIYALHQEDLVEMVYVLETRPYNQGVRLTATEFLHAKVPFKVITDSMAAWAMKSHRIDAILVGADQVTLNGDVTNKIGTYMLGLLAKYHDVPFYAVVPVTSINLMRQSGDQITIEERPAEEMLSVGGFYVGNMNTPVWNPAFDVTPAELITKIITDRGNFAPKCLKLANLT</sequence>
<dbReference type="FunFam" id="3.40.50.10470:FF:000006">
    <property type="entry name" value="Methylthioribose-1-phosphate isomerase"/>
    <property type="match status" value="1"/>
</dbReference>
<reference evidence="5 6" key="2">
    <citation type="submission" date="2018-11" db="EMBL/GenBank/DDBJ databases">
        <authorList>
            <consortium name="Pathogen Informatics"/>
        </authorList>
    </citation>
    <scope>NUCLEOTIDE SEQUENCE [LARGE SCALE GENOMIC DNA]</scope>
    <source>
        <strain evidence="5 6">Costa Rica</strain>
    </source>
</reference>
<dbReference type="InterPro" id="IPR011559">
    <property type="entry name" value="Initiation_fac_2B_a/b/d"/>
</dbReference>
<comment type="similarity">
    <text evidence="1 4">Belongs to the eIF-2B alpha/beta/delta subunits family.</text>
</comment>
<dbReference type="WBParaSite" id="ACOC_0001034901-mRNA-1">
    <property type="protein sequence ID" value="ACOC_0001034901-mRNA-1"/>
    <property type="gene ID" value="ACOC_0001034901"/>
</dbReference>
<dbReference type="EMBL" id="UYYA01004453">
    <property type="protein sequence ID" value="VDM61935.1"/>
    <property type="molecule type" value="Genomic_DNA"/>
</dbReference>
<dbReference type="AlphaFoldDB" id="A0A0R3PW64"/>
<dbReference type="OrthoDB" id="2461at2759"/>
<evidence type="ECO:0000256" key="4">
    <source>
        <dbReference type="RuleBase" id="RU003814"/>
    </source>
</evidence>
<gene>
    <name evidence="5" type="ORF">ACOC_LOCUS10350</name>
</gene>
<organism evidence="7">
    <name type="scientific">Angiostrongylus costaricensis</name>
    <name type="common">Nematode worm</name>
    <dbReference type="NCBI Taxonomy" id="334426"/>
    <lineage>
        <taxon>Eukaryota</taxon>
        <taxon>Metazoa</taxon>
        <taxon>Ecdysozoa</taxon>
        <taxon>Nematoda</taxon>
        <taxon>Chromadorea</taxon>
        <taxon>Rhabditida</taxon>
        <taxon>Rhabditina</taxon>
        <taxon>Rhabditomorpha</taxon>
        <taxon>Strongyloidea</taxon>
        <taxon>Metastrongylidae</taxon>
        <taxon>Angiostrongylus</taxon>
    </lineage>
</organism>
<dbReference type="GO" id="GO:0046523">
    <property type="term" value="F:S-methyl-5-thioribose-1-phosphate isomerase activity"/>
    <property type="evidence" value="ECO:0007669"/>
    <property type="project" value="TreeGrafter"/>
</dbReference>
<evidence type="ECO:0000256" key="1">
    <source>
        <dbReference type="ARBA" id="ARBA00007251"/>
    </source>
</evidence>
<accession>A0A0R3PW64</accession>
<dbReference type="InterPro" id="IPR000649">
    <property type="entry name" value="IF-2B-related"/>
</dbReference>